<dbReference type="Proteomes" id="UP000176299">
    <property type="component" value="Unassembled WGS sequence"/>
</dbReference>
<keyword evidence="1" id="KW-0812">Transmembrane</keyword>
<name>A0A1G1W1Q5_9BACT</name>
<evidence type="ECO:0000259" key="2">
    <source>
        <dbReference type="Pfam" id="PF01551"/>
    </source>
</evidence>
<sequence length="490" mass="52380">MAEQEQKGSAVGSGIGKVAGAIFRQGLKKIGFGAVAAVLGGPIAWFGGGCLAVVFLVLFPIFIVLLFLAGAGGGFDFGVTPVEAAPSSGDGTGLVADYCLKVAGRPPPYPDDPNTPENEARCSEELRKLFLAAGAWAKVPAAVIAGIATREGPQIFSYTDEEILQYSAPGGEDPYNNSSPNDSSIDDCNVSWAGAMGPMQFMPGTWDGSGGRYKEAVNIATNEGRDPDVCNIKDAIYAAAWKLKCDVTPSEQVQECYDGKFTKYDYNDDDNWWEGPPGEEGEEDGSPGEVYQAAAGYYWGDTTRASDCEHLLDDGTPYSYCQAVWEYYLATADGRGGGDWPNSGYISQGPYSTGSHQGESASSIDIDGEEGVTPVYAIRSGNISQRDKDSTGALVLGIEVGKYIYYYVHFHSYSPCVKDLPVGSFIPEGQFLGYVGMTGSQANHPHNHYMIWDGPKHPISEQEFRSLLPDPDVKVGDTVTTSFSGEECIP</sequence>
<dbReference type="InterPro" id="IPR023346">
    <property type="entry name" value="Lysozyme-like_dom_sf"/>
</dbReference>
<reference evidence="3 4" key="1">
    <citation type="journal article" date="2016" name="Nat. Commun.">
        <title>Thousands of microbial genomes shed light on interconnected biogeochemical processes in an aquifer system.</title>
        <authorList>
            <person name="Anantharaman K."/>
            <person name="Brown C.T."/>
            <person name="Hug L.A."/>
            <person name="Sharon I."/>
            <person name="Castelle C.J."/>
            <person name="Probst A.J."/>
            <person name="Thomas B.C."/>
            <person name="Singh A."/>
            <person name="Wilkins M.J."/>
            <person name="Karaoz U."/>
            <person name="Brodie E.L."/>
            <person name="Williams K.H."/>
            <person name="Hubbard S.S."/>
            <person name="Banfield J.F."/>
        </authorList>
    </citation>
    <scope>NUCLEOTIDE SEQUENCE [LARGE SCALE GENOMIC DNA]</scope>
</reference>
<dbReference type="AlphaFoldDB" id="A0A1G1W1Q5"/>
<gene>
    <name evidence="3" type="ORF">A2113_02050</name>
</gene>
<dbReference type="SUPFAM" id="SSF51261">
    <property type="entry name" value="Duplicated hybrid motif"/>
    <property type="match status" value="1"/>
</dbReference>
<keyword evidence="1" id="KW-1133">Transmembrane helix</keyword>
<organism evidence="3 4">
    <name type="scientific">Candidatus Woykebacteria bacterium GWA1_44_8</name>
    <dbReference type="NCBI Taxonomy" id="1802591"/>
    <lineage>
        <taxon>Bacteria</taxon>
        <taxon>Candidatus Woykeibacteriota</taxon>
    </lineage>
</organism>
<dbReference type="Pfam" id="PF01551">
    <property type="entry name" value="Peptidase_M23"/>
    <property type="match status" value="1"/>
</dbReference>
<comment type="caution">
    <text evidence="3">The sequence shown here is derived from an EMBL/GenBank/DDBJ whole genome shotgun (WGS) entry which is preliminary data.</text>
</comment>
<evidence type="ECO:0000256" key="1">
    <source>
        <dbReference type="SAM" id="Phobius"/>
    </source>
</evidence>
<dbReference type="STRING" id="1802591.A2113_02050"/>
<accession>A0A1G1W1Q5</accession>
<evidence type="ECO:0000313" key="4">
    <source>
        <dbReference type="Proteomes" id="UP000176299"/>
    </source>
</evidence>
<dbReference type="InterPro" id="IPR011055">
    <property type="entry name" value="Dup_hybrid_motif"/>
</dbReference>
<keyword evidence="1" id="KW-0472">Membrane</keyword>
<evidence type="ECO:0000313" key="3">
    <source>
        <dbReference type="EMBL" id="OGY21514.1"/>
    </source>
</evidence>
<dbReference type="EMBL" id="MHCN01000013">
    <property type="protein sequence ID" value="OGY21514.1"/>
    <property type="molecule type" value="Genomic_DNA"/>
</dbReference>
<dbReference type="SUPFAM" id="SSF53955">
    <property type="entry name" value="Lysozyme-like"/>
    <property type="match status" value="1"/>
</dbReference>
<proteinExistence type="predicted"/>
<dbReference type="Gene3D" id="1.10.530.10">
    <property type="match status" value="1"/>
</dbReference>
<dbReference type="Gene3D" id="2.70.70.10">
    <property type="entry name" value="Glucose Permease (Domain IIA)"/>
    <property type="match status" value="1"/>
</dbReference>
<feature type="domain" description="M23ase beta-sheet core" evidence="2">
    <location>
        <begin position="362"/>
        <end position="453"/>
    </location>
</feature>
<dbReference type="InterPro" id="IPR016047">
    <property type="entry name" value="M23ase_b-sheet_dom"/>
</dbReference>
<feature type="transmembrane region" description="Helical" evidence="1">
    <location>
        <begin position="43"/>
        <end position="68"/>
    </location>
</feature>
<dbReference type="CDD" id="cd12797">
    <property type="entry name" value="M23_peptidase"/>
    <property type="match status" value="1"/>
</dbReference>
<protein>
    <recommendedName>
        <fullName evidence="2">M23ase beta-sheet core domain-containing protein</fullName>
    </recommendedName>
</protein>